<gene>
    <name evidence="3" type="ORF">GRF29_161g1256960</name>
</gene>
<dbReference type="Pfam" id="PF12697">
    <property type="entry name" value="Abhydrolase_6"/>
    <property type="match status" value="1"/>
</dbReference>
<dbReference type="EMBL" id="WVTA01000014">
    <property type="protein sequence ID" value="KAK3202447.1"/>
    <property type="molecule type" value="Genomic_DNA"/>
</dbReference>
<proteinExistence type="predicted"/>
<name>A0AAN6RDE3_9PLEO</name>
<reference evidence="3 4" key="1">
    <citation type="submission" date="2021-02" db="EMBL/GenBank/DDBJ databases">
        <title>Genome assembly of Pseudopithomyces chartarum.</title>
        <authorList>
            <person name="Jauregui R."/>
            <person name="Singh J."/>
            <person name="Voisey C."/>
        </authorList>
    </citation>
    <scope>NUCLEOTIDE SEQUENCE [LARGE SCALE GENOMIC DNA]</scope>
    <source>
        <strain evidence="3 4">AGR01</strain>
    </source>
</reference>
<organism evidence="3 4">
    <name type="scientific">Pseudopithomyces chartarum</name>
    <dbReference type="NCBI Taxonomy" id="1892770"/>
    <lineage>
        <taxon>Eukaryota</taxon>
        <taxon>Fungi</taxon>
        <taxon>Dikarya</taxon>
        <taxon>Ascomycota</taxon>
        <taxon>Pezizomycotina</taxon>
        <taxon>Dothideomycetes</taxon>
        <taxon>Pleosporomycetidae</taxon>
        <taxon>Pleosporales</taxon>
        <taxon>Massarineae</taxon>
        <taxon>Didymosphaeriaceae</taxon>
        <taxon>Pseudopithomyces</taxon>
    </lineage>
</organism>
<evidence type="ECO:0000259" key="2">
    <source>
        <dbReference type="Pfam" id="PF12697"/>
    </source>
</evidence>
<dbReference type="InterPro" id="IPR052897">
    <property type="entry name" value="Sec-Metab_Biosynth_Hydrolase"/>
</dbReference>
<protein>
    <recommendedName>
        <fullName evidence="2">AB hydrolase-1 domain-containing protein</fullName>
    </recommendedName>
</protein>
<dbReference type="Proteomes" id="UP001280581">
    <property type="component" value="Unassembled WGS sequence"/>
</dbReference>
<dbReference type="InterPro" id="IPR029058">
    <property type="entry name" value="AB_hydrolase_fold"/>
</dbReference>
<dbReference type="PANTHER" id="PTHR37017">
    <property type="entry name" value="AB HYDROLASE-1 DOMAIN-CONTAINING PROTEIN-RELATED"/>
    <property type="match status" value="1"/>
</dbReference>
<dbReference type="PANTHER" id="PTHR37017:SF8">
    <property type="entry name" value="AB HYDROLASE-1 DOMAIN-CONTAINING PROTEIN"/>
    <property type="match status" value="1"/>
</dbReference>
<evidence type="ECO:0000256" key="1">
    <source>
        <dbReference type="SAM" id="MobiDB-lite"/>
    </source>
</evidence>
<sequence length="199" mass="21166">MSSPLPTIFFLAGGFADPSCFDEVAAVFQREGYPTVYATVPSLNSSDARNATTFQDAQHVREKFLLPLLATGKDVIVVAHSYGGVVGGGAAFGLGKSAPSDQGGVIGFLCVPAVLTREGQTLLEVLGGVWPPWLLIDYPTDGLCQIPHDKVMEILYSDISSESPRKSELQARMLPHSITALSTPSGPPAWAESTFDGRR</sequence>
<feature type="non-terminal residue" evidence="3">
    <location>
        <position position="199"/>
    </location>
</feature>
<comment type="caution">
    <text evidence="3">The sequence shown here is derived from an EMBL/GenBank/DDBJ whole genome shotgun (WGS) entry which is preliminary data.</text>
</comment>
<evidence type="ECO:0000313" key="4">
    <source>
        <dbReference type="Proteomes" id="UP001280581"/>
    </source>
</evidence>
<evidence type="ECO:0000313" key="3">
    <source>
        <dbReference type="EMBL" id="KAK3202447.1"/>
    </source>
</evidence>
<dbReference type="Gene3D" id="3.40.50.1820">
    <property type="entry name" value="alpha/beta hydrolase"/>
    <property type="match status" value="1"/>
</dbReference>
<accession>A0AAN6RDE3</accession>
<feature type="domain" description="AB hydrolase-1" evidence="2">
    <location>
        <begin position="8"/>
        <end position="142"/>
    </location>
</feature>
<dbReference type="SUPFAM" id="SSF53474">
    <property type="entry name" value="alpha/beta-Hydrolases"/>
    <property type="match status" value="1"/>
</dbReference>
<keyword evidence="4" id="KW-1185">Reference proteome</keyword>
<feature type="region of interest" description="Disordered" evidence="1">
    <location>
        <begin position="179"/>
        <end position="199"/>
    </location>
</feature>
<dbReference type="AlphaFoldDB" id="A0AAN6RDE3"/>
<dbReference type="InterPro" id="IPR000073">
    <property type="entry name" value="AB_hydrolase_1"/>
</dbReference>